<feature type="transmembrane region" description="Helical" evidence="6">
    <location>
        <begin position="100"/>
        <end position="120"/>
    </location>
</feature>
<comment type="similarity">
    <text evidence="2">Belongs to the TMEM86 family.</text>
</comment>
<evidence type="ECO:0000256" key="1">
    <source>
        <dbReference type="ARBA" id="ARBA00004141"/>
    </source>
</evidence>
<reference evidence="7 8" key="1">
    <citation type="submission" date="2020-11" db="EMBL/GenBank/DDBJ databases">
        <title>Description of Pontivivens ytuae sp. nov. isolated from deep sea sediment of Mariana Trench.</title>
        <authorList>
            <person name="Wang Z."/>
            <person name="Sun Q.-L."/>
            <person name="Xu X.-D."/>
            <person name="Tang Y.-Z."/>
            <person name="Zhang J."/>
        </authorList>
    </citation>
    <scope>NUCLEOTIDE SEQUENCE [LARGE SCALE GENOMIC DNA]</scope>
    <source>
        <strain evidence="7 8">MT2928</strain>
    </source>
</reference>
<evidence type="ECO:0000256" key="4">
    <source>
        <dbReference type="ARBA" id="ARBA00022989"/>
    </source>
</evidence>
<dbReference type="AlphaFoldDB" id="A0A7S9LSZ3"/>
<evidence type="ECO:0000256" key="6">
    <source>
        <dbReference type="SAM" id="Phobius"/>
    </source>
</evidence>
<feature type="transmembrane region" description="Helical" evidence="6">
    <location>
        <begin position="38"/>
        <end position="62"/>
    </location>
</feature>
<feature type="transmembrane region" description="Helical" evidence="6">
    <location>
        <begin position="190"/>
        <end position="208"/>
    </location>
</feature>
<proteinExistence type="inferred from homology"/>
<dbReference type="InterPro" id="IPR012506">
    <property type="entry name" value="TMEM86B-like"/>
</dbReference>
<evidence type="ECO:0000313" key="8">
    <source>
        <dbReference type="Proteomes" id="UP000594800"/>
    </source>
</evidence>
<dbReference type="KEGG" id="poz:I0K15_02585"/>
<comment type="subcellular location">
    <subcellularLocation>
        <location evidence="1">Membrane</location>
        <topology evidence="1">Multi-pass membrane protein</topology>
    </subcellularLocation>
</comment>
<name>A0A7S9LSZ3_9RHOB</name>
<evidence type="ECO:0000313" key="7">
    <source>
        <dbReference type="EMBL" id="QPH54687.1"/>
    </source>
</evidence>
<evidence type="ECO:0008006" key="9">
    <source>
        <dbReference type="Google" id="ProtNLM"/>
    </source>
</evidence>
<keyword evidence="3 6" id="KW-0812">Transmembrane</keyword>
<dbReference type="RefSeq" id="WP_196103895.1">
    <property type="nucleotide sequence ID" value="NZ_CP064942.1"/>
</dbReference>
<evidence type="ECO:0000256" key="2">
    <source>
        <dbReference type="ARBA" id="ARBA00007375"/>
    </source>
</evidence>
<dbReference type="EMBL" id="CP064942">
    <property type="protein sequence ID" value="QPH54687.1"/>
    <property type="molecule type" value="Genomic_DNA"/>
</dbReference>
<organism evidence="7 8">
    <name type="scientific">Pontivivens ytuae</name>
    <dbReference type="NCBI Taxonomy" id="2789856"/>
    <lineage>
        <taxon>Bacteria</taxon>
        <taxon>Pseudomonadati</taxon>
        <taxon>Pseudomonadota</taxon>
        <taxon>Alphaproteobacteria</taxon>
        <taxon>Rhodobacterales</taxon>
        <taxon>Paracoccaceae</taxon>
        <taxon>Pontivivens</taxon>
    </lineage>
</organism>
<dbReference type="GO" id="GO:0016020">
    <property type="term" value="C:membrane"/>
    <property type="evidence" value="ECO:0007669"/>
    <property type="project" value="UniProtKB-SubCell"/>
</dbReference>
<feature type="transmembrane region" description="Helical" evidence="6">
    <location>
        <begin position="74"/>
        <end position="94"/>
    </location>
</feature>
<evidence type="ECO:0000256" key="5">
    <source>
        <dbReference type="ARBA" id="ARBA00023136"/>
    </source>
</evidence>
<gene>
    <name evidence="7" type="ORF">I0K15_02585</name>
</gene>
<accession>A0A7S9LSZ3</accession>
<sequence length="212" mass="23157">MSLLFLAIALGAALDYGLRHSWRLPNFDRSMTKTCATLSLIIFASLANAPGLLIVGLGFAAIGDYSGSRGPLRWMLLSATAFLASHTMYVLLYLERSYAFAPHSGPAMLLGLTGVIVMVATCWRTLAALRLAVVMYTPVIMVQFVIGQTVPAEFMTIAYATTLFLISGCLLGLELFAIPLDSSVRRWSSPVVWLTYFAAQMLVIFSFVEIEI</sequence>
<dbReference type="Pfam" id="PF07947">
    <property type="entry name" value="YhhN"/>
    <property type="match status" value="1"/>
</dbReference>
<feature type="transmembrane region" description="Helical" evidence="6">
    <location>
        <begin position="158"/>
        <end position="178"/>
    </location>
</feature>
<dbReference type="Proteomes" id="UP000594800">
    <property type="component" value="Chromosome"/>
</dbReference>
<keyword evidence="5 6" id="KW-0472">Membrane</keyword>
<evidence type="ECO:0000256" key="3">
    <source>
        <dbReference type="ARBA" id="ARBA00022692"/>
    </source>
</evidence>
<protein>
    <recommendedName>
        <fullName evidence="9">YhhN-like protein</fullName>
    </recommendedName>
</protein>
<keyword evidence="8" id="KW-1185">Reference proteome</keyword>
<feature type="transmembrane region" description="Helical" evidence="6">
    <location>
        <begin position="127"/>
        <end position="146"/>
    </location>
</feature>
<keyword evidence="4 6" id="KW-1133">Transmembrane helix</keyword>